<dbReference type="KEGG" id="orh:Ornrh_2268"/>
<dbReference type="EMBL" id="CP003283">
    <property type="protein sequence ID" value="AFL98399.1"/>
    <property type="molecule type" value="Genomic_DNA"/>
</dbReference>
<accession>I4A365</accession>
<sequence>MIRILEVVKKVNVKYLLAECGARYWEDATVDGIEDTNGDLIPCREGAFWKPLIDIDKGIIVNWEKGKTAKIHYKVCDNGTYTLLDENKEVITKISGYVPKIMCPGDTGFGDYVIMRVDGEGKIDKWGLYPPPLSEFLIYI</sequence>
<gene>
    <name evidence="1" type="ordered locus">Ornrh_2268</name>
</gene>
<evidence type="ECO:0000313" key="1">
    <source>
        <dbReference type="EMBL" id="AFL98399.1"/>
    </source>
</evidence>
<protein>
    <submittedName>
        <fullName evidence="1">Uncharacterized protein</fullName>
    </submittedName>
</protein>
<name>I4A365_ORNRL</name>
<dbReference type="AlphaFoldDB" id="I4A365"/>
<proteinExistence type="predicted"/>
<dbReference type="RefSeq" id="WP_014791900.1">
    <property type="nucleotide sequence ID" value="NC_018016.1"/>
</dbReference>
<organism evidence="1 2">
    <name type="scientific">Ornithobacterium rhinotracheale (strain ATCC 51463 / DSM 15997 / CCUG 23171 / CIP 104009 / LMG 9086)</name>
    <dbReference type="NCBI Taxonomy" id="867902"/>
    <lineage>
        <taxon>Bacteria</taxon>
        <taxon>Pseudomonadati</taxon>
        <taxon>Bacteroidota</taxon>
        <taxon>Flavobacteriia</taxon>
        <taxon>Flavobacteriales</taxon>
        <taxon>Weeksellaceae</taxon>
        <taxon>Ornithobacterium</taxon>
    </lineage>
</organism>
<evidence type="ECO:0000313" key="2">
    <source>
        <dbReference type="Proteomes" id="UP000006051"/>
    </source>
</evidence>
<dbReference type="GeneID" id="97258844"/>
<reference evidence="1 2" key="1">
    <citation type="submission" date="2012-06" db="EMBL/GenBank/DDBJ databases">
        <title>The complete genome of Ornithobacterium rhinotracheale DSM 15997.</title>
        <authorList>
            <consortium name="US DOE Joint Genome Institute (JGI-PGF)"/>
            <person name="Lucas S."/>
            <person name="Copeland A."/>
            <person name="Lapidus A."/>
            <person name="Goodwin L."/>
            <person name="Pitluck S."/>
            <person name="Peters L."/>
            <person name="Mikhailova N."/>
            <person name="Teshima H."/>
            <person name="Kyrpides N."/>
            <person name="Mavromatis K."/>
            <person name="Pagani I."/>
            <person name="Ivanova N."/>
            <person name="Ovchinnikova G."/>
            <person name="Zeytun A."/>
            <person name="Detter J.C."/>
            <person name="Han C."/>
            <person name="Land M."/>
            <person name="Hauser L."/>
            <person name="Markowitz V."/>
            <person name="Cheng J.-F."/>
            <person name="Hugenholtz P."/>
            <person name="Woyke T."/>
            <person name="Wu D."/>
            <person name="Lang E."/>
            <person name="Kopitz M."/>
            <person name="Brambilla E."/>
            <person name="Klenk H.-P."/>
            <person name="Eisen J.A."/>
        </authorList>
    </citation>
    <scope>NUCLEOTIDE SEQUENCE [LARGE SCALE GENOMIC DNA]</scope>
    <source>
        <strain evidence="2">ATCC 51463 / DSM 15997 / CCUG 23171 / LMG 9086</strain>
    </source>
</reference>
<dbReference type="GeneID" id="71570337"/>
<keyword evidence="2" id="KW-1185">Reference proteome</keyword>
<dbReference type="STRING" id="867902.Ornrh_2268"/>
<dbReference type="Proteomes" id="UP000006051">
    <property type="component" value="Chromosome"/>
</dbReference>
<dbReference type="HOGENOM" id="CLU_137217_0_0_10"/>
<dbReference type="eggNOG" id="ENOG5032UYC">
    <property type="taxonomic scope" value="Bacteria"/>
</dbReference>